<keyword evidence="3" id="KW-0378">Hydrolase</keyword>
<dbReference type="Proteomes" id="UP000006575">
    <property type="component" value="Chromosome"/>
</dbReference>
<dbReference type="Gene3D" id="3.40.630.10">
    <property type="entry name" value="Zn peptidases"/>
    <property type="match status" value="1"/>
</dbReference>
<dbReference type="GO" id="GO:0046872">
    <property type="term" value="F:metal ion binding"/>
    <property type="evidence" value="ECO:0007669"/>
    <property type="project" value="UniProtKB-KW"/>
</dbReference>
<dbReference type="InterPro" id="IPR002933">
    <property type="entry name" value="Peptidase_M20"/>
</dbReference>
<dbReference type="PANTHER" id="PTHR43270:SF12">
    <property type="entry name" value="SUCCINYL-DIAMINOPIMELATE DESUCCINYLASE"/>
    <property type="match status" value="1"/>
</dbReference>
<reference evidence="5 6" key="1">
    <citation type="journal article" date="2006" name="Genome Biol.">
        <title>The genome of Rhizobium leguminosarum has recognizable core and accessory components.</title>
        <authorList>
            <person name="Young J.W."/>
            <person name="Crossman L.C."/>
            <person name="Johnston A.W.B."/>
            <person name="Thomson N.R."/>
            <person name="Ghazoui Z.F."/>
            <person name="Hull K.H."/>
            <person name="Wexler M."/>
            <person name="Curson A.R.J."/>
            <person name="Todd J.D."/>
            <person name="Poole P.S."/>
            <person name="Mauchline T.H."/>
            <person name="East A.K."/>
            <person name="Quail M.A."/>
            <person name="Churcher C."/>
            <person name="Arrowsmith C."/>
            <person name="Cherevach A."/>
            <person name="Chillingworth T."/>
            <person name="Clarke K."/>
            <person name="Cronin A."/>
            <person name="Davis P."/>
            <person name="Fraser A."/>
            <person name="Hance Z."/>
            <person name="Hauser H."/>
            <person name="Jagels K."/>
            <person name="Moule S."/>
            <person name="Mungall K."/>
            <person name="Norbertczak H."/>
            <person name="Rabbinowitsch E."/>
            <person name="Sanders M."/>
            <person name="Simmonds M."/>
            <person name="Whitehead S."/>
            <person name="Parkhill J."/>
        </authorList>
    </citation>
    <scope>NUCLEOTIDE SEQUENCE [LARGE SCALE GENOMIC DNA]</scope>
    <source>
        <strain evidence="6">DSM 114642 / LMG 32736 / 3841</strain>
    </source>
</reference>
<protein>
    <submittedName>
        <fullName evidence="5">Peptidase</fullName>
    </submittedName>
</protein>
<keyword evidence="2" id="KW-0479">Metal-binding</keyword>
<evidence type="ECO:0000256" key="1">
    <source>
        <dbReference type="ARBA" id="ARBA00022670"/>
    </source>
</evidence>
<dbReference type="EnsemblBacteria" id="CAK05646">
    <property type="protein sequence ID" value="CAK05646"/>
    <property type="gene ID" value="RL0157"/>
</dbReference>
<evidence type="ECO:0000259" key="4">
    <source>
        <dbReference type="Pfam" id="PF07687"/>
    </source>
</evidence>
<dbReference type="Pfam" id="PF01546">
    <property type="entry name" value="Peptidase_M20"/>
    <property type="match status" value="1"/>
</dbReference>
<dbReference type="SUPFAM" id="SSF53187">
    <property type="entry name" value="Zn-dependent exopeptidases"/>
    <property type="match status" value="1"/>
</dbReference>
<dbReference type="GO" id="GO:0006508">
    <property type="term" value="P:proteolysis"/>
    <property type="evidence" value="ECO:0007669"/>
    <property type="project" value="UniProtKB-KW"/>
</dbReference>
<evidence type="ECO:0000256" key="3">
    <source>
        <dbReference type="ARBA" id="ARBA00022801"/>
    </source>
</evidence>
<dbReference type="InterPro" id="IPR011650">
    <property type="entry name" value="Peptidase_M20_dimer"/>
</dbReference>
<dbReference type="NCBIfam" id="NF005914">
    <property type="entry name" value="PRK07907.1"/>
    <property type="match status" value="1"/>
</dbReference>
<accession>Q1MN06</accession>
<feature type="domain" description="Peptidase M20 dimerisation" evidence="4">
    <location>
        <begin position="226"/>
        <end position="383"/>
    </location>
</feature>
<dbReference type="PANTHER" id="PTHR43270">
    <property type="entry name" value="BETA-ALA-HIS DIPEPTIDASE"/>
    <property type="match status" value="1"/>
</dbReference>
<dbReference type="KEGG" id="rle:RL0157"/>
<evidence type="ECO:0000313" key="6">
    <source>
        <dbReference type="Proteomes" id="UP000006575"/>
    </source>
</evidence>
<keyword evidence="1" id="KW-0645">Protease</keyword>
<evidence type="ECO:0000313" key="5">
    <source>
        <dbReference type="EMBL" id="CAK05646.1"/>
    </source>
</evidence>
<gene>
    <name evidence="5" type="ordered locus">RL0157</name>
</gene>
<keyword evidence="6" id="KW-1185">Reference proteome</keyword>
<dbReference type="AlphaFoldDB" id="Q1MN06"/>
<dbReference type="EMBL" id="AM236080">
    <property type="protein sequence ID" value="CAK05646.1"/>
    <property type="molecule type" value="Genomic_DNA"/>
</dbReference>
<dbReference type="NCBIfam" id="NF006579">
    <property type="entry name" value="PRK09104.1"/>
    <property type="match status" value="1"/>
</dbReference>
<dbReference type="HOGENOM" id="CLU_029469_2_1_5"/>
<sequence length="485" mass="52508">MFFRLACLSGLVYRPAEFQKESKMTDVNQVLARADQNLSSSLDKLFELLRIQSISTDPAYKAECRKAAEWLVAYLEGLGFTASVRDTPGHPMVVAHHAGASADAPHVLFYGHYDVQPVDPIELWENDPFEPSIKDVGEGRKILTGRGTSDDKGQLMTFVEACRAYKEINGALPCRVTILFEGEEESGSPSLKPFLEANATELKADYALVCDTGMWDRDTPAIAAALRGLVGEEVIVTAADRDLHSGLFGGAAANPIHILVKALAGLHDETGRITLDGFYEGVEETPDNIKASWETLGKTAESFLGEVGLSIPSGEKGRSVLELTWARPTAEINGIWGGYTGEGFKTVIAAKASAKVSFRLVGTQDPAAIREAFRSYISSKIPADCSVEFHPHGGSPAIHLSYDSPVLTKAKNALSDEWPKPAIVIGMGGSIPIVGDFQKMLGMESLLVGFGLSDDRIHSPNEKYELVSYHKGIRSWVRILEALAA</sequence>
<dbReference type="eggNOG" id="COG0624">
    <property type="taxonomic scope" value="Bacteria"/>
</dbReference>
<evidence type="ECO:0000256" key="2">
    <source>
        <dbReference type="ARBA" id="ARBA00022723"/>
    </source>
</evidence>
<proteinExistence type="predicted"/>
<dbReference type="GO" id="GO:0008233">
    <property type="term" value="F:peptidase activity"/>
    <property type="evidence" value="ECO:0007669"/>
    <property type="project" value="UniProtKB-KW"/>
</dbReference>
<dbReference type="Pfam" id="PF07687">
    <property type="entry name" value="M20_dimer"/>
    <property type="match status" value="1"/>
</dbReference>
<dbReference type="Gene3D" id="3.30.70.360">
    <property type="match status" value="1"/>
</dbReference>
<dbReference type="InterPro" id="IPR051458">
    <property type="entry name" value="Cyt/Met_Dipeptidase"/>
</dbReference>
<name>Q1MN06_RHIJ3</name>
<dbReference type="NCBIfam" id="NF006053">
    <property type="entry name" value="PRK08201.1"/>
    <property type="match status" value="1"/>
</dbReference>
<organism evidence="5 6">
    <name type="scientific">Rhizobium johnstonii (strain DSM 114642 / LMG 32736 / 3841)</name>
    <name type="common">Rhizobium leguminosarum bv. viciae</name>
    <dbReference type="NCBI Taxonomy" id="216596"/>
    <lineage>
        <taxon>Bacteria</taxon>
        <taxon>Pseudomonadati</taxon>
        <taxon>Pseudomonadota</taxon>
        <taxon>Alphaproteobacteria</taxon>
        <taxon>Hyphomicrobiales</taxon>
        <taxon>Rhizobiaceae</taxon>
        <taxon>Rhizobium/Agrobacterium group</taxon>
        <taxon>Rhizobium</taxon>
        <taxon>Rhizobium johnstonii</taxon>
    </lineage>
</organism>